<feature type="compositionally biased region" description="Low complexity" evidence="7">
    <location>
        <begin position="1016"/>
        <end position="1027"/>
    </location>
</feature>
<evidence type="ECO:0000313" key="10">
    <source>
        <dbReference type="Proteomes" id="UP001187682"/>
    </source>
</evidence>
<keyword evidence="10" id="KW-1185">Reference proteome</keyword>
<feature type="compositionally biased region" description="Pro residues" evidence="7">
    <location>
        <begin position="1402"/>
        <end position="1416"/>
    </location>
</feature>
<dbReference type="GO" id="GO:0045944">
    <property type="term" value="P:positive regulation of transcription by RNA polymerase II"/>
    <property type="evidence" value="ECO:0007669"/>
    <property type="project" value="TreeGrafter"/>
</dbReference>
<evidence type="ECO:0000256" key="1">
    <source>
        <dbReference type="ARBA" id="ARBA00004123"/>
    </source>
</evidence>
<dbReference type="EMBL" id="ONZQ02000002">
    <property type="protein sequence ID" value="SPN98528.1"/>
    <property type="molecule type" value="Genomic_DNA"/>
</dbReference>
<evidence type="ECO:0000256" key="6">
    <source>
        <dbReference type="ARBA" id="ARBA00023242"/>
    </source>
</evidence>
<evidence type="ECO:0000256" key="7">
    <source>
        <dbReference type="SAM" id="MobiDB-lite"/>
    </source>
</evidence>
<dbReference type="PANTHER" id="PTHR15528">
    <property type="entry name" value="PEROXISOME PROLIFERATOR ACTIVATED RECEPTOR GAMMA COACTIVATOR 1 PGC-1 -RELATED"/>
    <property type="match status" value="1"/>
</dbReference>
<dbReference type="InterPro" id="IPR015943">
    <property type="entry name" value="WD40/YVTN_repeat-like_dom_sf"/>
</dbReference>
<feature type="compositionally biased region" description="Polar residues" evidence="7">
    <location>
        <begin position="404"/>
        <end position="413"/>
    </location>
</feature>
<dbReference type="InterPro" id="IPR036322">
    <property type="entry name" value="WD40_repeat_dom_sf"/>
</dbReference>
<dbReference type="Proteomes" id="UP001187682">
    <property type="component" value="Unassembled WGS sequence"/>
</dbReference>
<reference evidence="9" key="1">
    <citation type="submission" date="2018-03" db="EMBL/GenBank/DDBJ databases">
        <authorList>
            <person name="Guldener U."/>
        </authorList>
    </citation>
    <scope>NUCLEOTIDE SEQUENCE</scope>
</reference>
<evidence type="ECO:0000313" key="9">
    <source>
        <dbReference type="EMBL" id="SPN98528.1"/>
    </source>
</evidence>
<evidence type="ECO:0000256" key="5">
    <source>
        <dbReference type="ARBA" id="ARBA00023163"/>
    </source>
</evidence>
<feature type="compositionally biased region" description="Basic and acidic residues" evidence="7">
    <location>
        <begin position="368"/>
        <end position="383"/>
    </location>
</feature>
<dbReference type="PANTHER" id="PTHR15528:SF11">
    <property type="entry name" value="FI18188P1"/>
    <property type="match status" value="1"/>
</dbReference>
<feature type="compositionally biased region" description="Basic and acidic residues" evidence="7">
    <location>
        <begin position="1122"/>
        <end position="1152"/>
    </location>
</feature>
<accession>A0AAE8MSV7</accession>
<feature type="compositionally biased region" description="Basic and acidic residues" evidence="7">
    <location>
        <begin position="944"/>
        <end position="971"/>
    </location>
</feature>
<keyword evidence="4" id="KW-0805">Transcription regulation</keyword>
<feature type="compositionally biased region" description="Low complexity" evidence="7">
    <location>
        <begin position="1179"/>
        <end position="1189"/>
    </location>
</feature>
<keyword evidence="6" id="KW-0539">Nucleus</keyword>
<comment type="subcellular location">
    <subcellularLocation>
        <location evidence="1">Nucleus</location>
    </subcellularLocation>
</comment>
<feature type="compositionally biased region" description="Pro residues" evidence="7">
    <location>
        <begin position="1341"/>
        <end position="1352"/>
    </location>
</feature>
<dbReference type="SUPFAM" id="SSF50978">
    <property type="entry name" value="WD40 repeat-like"/>
    <property type="match status" value="1"/>
</dbReference>
<sequence>MAPASLPKYFEPTAATASMFLYAQGPSVVCCHHDTLTIERRFARHSHEVQLLAVDNSSEIGAGRFVVSYDAGQNAIVWDLMTGDEIARFASYEHLTAAAWMRSGNVAFGNSQGTIILFEPTTSEHVSARTIDQIAVTALAPSGDCRTFAIGYQNGQCLVATLQPRFTILHNLTTSRTPSPIVTLQWHASSARQKSDMLASQTQDGDLRVWSVAKSYNSDDPAKVVRALRRNDISRPGPNWMGWSKNGRIIQYTDSETISWDVRTKHVTHDMIPTLENVRGLAVYGPGATLFTMGPNNTVQQFDLNAPAIMVANVQHPANLLPPSPPVSIEEQAEMATTIASESEITFNPSDVGISESEEEYYQPPANHGRDGYRADPRRRGADDSSVLSSRSGLSTASSARTPLQYQGSVRSQGLSEKTYISIGDSLAQGRQAPYKHSDMYSQSSLSTTSTRSNHRPSRLRNEVSQQAVAPVEARVDDLFKFTRSRLSDIPYKPPMQMNQGRLTNDHLRQQMLSTIFGWNKDIEDLIADEMSRHPNGSSSRIMLGKWLGYVDQDLMTTSSESMTSSDWMMLALSGIGRQQASQHKLGRAYVTTLLEKGDVHAAATILIGMGDHNDAIEIYISHKRFMEAIILTCLFFPSVWERQAAIIKRWGDFACSGQESTEPWASPSAAQLTFQNAGPSIGEILSPPLSPPSLNRGPQRQVGKNSALKLITSFDSQAGRAKFFSQTDDGQTPIAAGATPIAESAIDHNGDPTTAVMRSSNRGGFNTPTSTRSFASSTLGGRNPLPSIGESHGEGSTPIASRRQKQPENAPAGVGIQRAATASPMMMRDSRAKGAGREAPMPSPDPRVAARMKDAMENKRNGSRGRIPTGLTLQLDSLTVDDDLGPTSPGTSVASSARYHWPSRRRGPASVSSVTSASTNRSVRTTATGGRHLESYIHSLDAASERKKEPRGRAGSRDRGTRAQSEERGRTPVRAYPAKRSPTSPVPMSPEELGHLNSAKFNKDDPVPYRKQNASRASSRGTSRRPSQTRVAEEAALRSPISPPPMSAVPQLDDTEDEADYIKALEAQEKFRQRHNRSRGVTTPGKAEFPPQDVSQGRGRVTPLDGNRSQYQMYRGSSVEHMGDLKSVKEGRQRKKEQAARELEQRRKELSRTAVAGAIPHPNDLTPLPFRLAAVEMSSRGSDSPPRSRTADPIRSMYGRGATGSPQIGLPATPKAMRLVMDSDQTQEAVPPIPPSFMQGRSEEKDRAPSSPEKAPPRQSPQDQGEPLTLLPSSVYQPPRGPISRCMSAPIPDEPSNRVHRGPSRSGNMSRNGPSELRNINEHTSSSSGFARRGSYDDQVPPPPPPHPSGPPLRELQHLAMPPPPPPAPLPHVVHSSSTAAPPQGTIEIVMDEPEHQNQQPPVPPPAPAAPPFPSSTPIVIHPTEITVPVLPPPAPPSVKGHSRGRSVTDNSIAGRLSKATERLRSASRSSKKDNAYRAHKSPEFSPYESILPPMTYGQVGMRSPPPAGPIDPHNLPTGLNDSDLI</sequence>
<evidence type="ECO:0000256" key="4">
    <source>
        <dbReference type="ARBA" id="ARBA00023015"/>
    </source>
</evidence>
<gene>
    <name evidence="9" type="ORF">DNG_01574</name>
</gene>
<evidence type="ECO:0000259" key="8">
    <source>
        <dbReference type="Pfam" id="PF23774"/>
    </source>
</evidence>
<proteinExistence type="predicted"/>
<feature type="region of interest" description="Disordered" evidence="7">
    <location>
        <begin position="431"/>
        <end position="465"/>
    </location>
</feature>
<dbReference type="Gene3D" id="2.130.10.10">
    <property type="entry name" value="YVTN repeat-like/Quinoprotein amine dehydrogenase"/>
    <property type="match status" value="1"/>
</dbReference>
<keyword evidence="2" id="KW-0597">Phosphoprotein</keyword>
<comment type="caution">
    <text evidence="9">The sequence shown here is derived from an EMBL/GenBank/DDBJ whole genome shotgun (WGS) entry which is preliminary data.</text>
</comment>
<feature type="compositionally biased region" description="Low complexity" evidence="7">
    <location>
        <begin position="384"/>
        <end position="402"/>
    </location>
</feature>
<evidence type="ECO:0000256" key="3">
    <source>
        <dbReference type="ARBA" id="ARBA00022884"/>
    </source>
</evidence>
<feature type="compositionally biased region" description="Polar residues" evidence="7">
    <location>
        <begin position="340"/>
        <end position="349"/>
    </location>
</feature>
<feature type="compositionally biased region" description="Basic and acidic residues" evidence="7">
    <location>
        <begin position="1460"/>
        <end position="1484"/>
    </location>
</feature>
<feature type="region of interest" description="Disordered" evidence="7">
    <location>
        <begin position="743"/>
        <end position="846"/>
    </location>
</feature>
<dbReference type="GO" id="GO:0003712">
    <property type="term" value="F:transcription coregulator activity"/>
    <property type="evidence" value="ECO:0007669"/>
    <property type="project" value="InterPro"/>
</dbReference>
<dbReference type="GO" id="GO:0003723">
    <property type="term" value="F:RNA binding"/>
    <property type="evidence" value="ECO:0007669"/>
    <property type="project" value="UniProtKB-KW"/>
</dbReference>
<keyword evidence="3" id="KW-0694">RNA-binding</keyword>
<feature type="compositionally biased region" description="Polar residues" evidence="7">
    <location>
        <begin position="757"/>
        <end position="781"/>
    </location>
</feature>
<dbReference type="InterPro" id="IPR056421">
    <property type="entry name" value="TPR_GEMI5"/>
</dbReference>
<dbReference type="GO" id="GO:0005634">
    <property type="term" value="C:nucleus"/>
    <property type="evidence" value="ECO:0007669"/>
    <property type="project" value="UniProtKB-SubCell"/>
</dbReference>
<evidence type="ECO:0000256" key="2">
    <source>
        <dbReference type="ARBA" id="ARBA00022553"/>
    </source>
</evidence>
<dbReference type="InterPro" id="IPR034605">
    <property type="entry name" value="PGC-1"/>
</dbReference>
<feature type="domain" description="Gem-associated protein 5 TPR" evidence="8">
    <location>
        <begin position="516"/>
        <end position="651"/>
    </location>
</feature>
<feature type="compositionally biased region" description="Low complexity" evidence="7">
    <location>
        <begin position="440"/>
        <end position="452"/>
    </location>
</feature>
<feature type="region of interest" description="Disordered" evidence="7">
    <location>
        <begin position="879"/>
        <end position="1527"/>
    </location>
</feature>
<protein>
    <recommendedName>
        <fullName evidence="8">Gem-associated protein 5 TPR domain-containing protein</fullName>
    </recommendedName>
</protein>
<feature type="region of interest" description="Disordered" evidence="7">
    <location>
        <begin position="340"/>
        <end position="413"/>
    </location>
</feature>
<feature type="compositionally biased region" description="Low complexity" evidence="7">
    <location>
        <begin position="910"/>
        <end position="929"/>
    </location>
</feature>
<feature type="compositionally biased region" description="Basic and acidic residues" evidence="7">
    <location>
        <begin position="1061"/>
        <end position="1072"/>
    </location>
</feature>
<feature type="compositionally biased region" description="Pro residues" evidence="7">
    <location>
        <begin position="1362"/>
        <end position="1371"/>
    </location>
</feature>
<name>A0AAE8MSV7_9PEZI</name>
<keyword evidence="5" id="KW-0804">Transcription</keyword>
<dbReference type="Pfam" id="PF23774">
    <property type="entry name" value="TPR_GEMI5"/>
    <property type="match status" value="1"/>
</dbReference>
<dbReference type="FunFam" id="2.130.10.10:FF:000577">
    <property type="entry name" value="WD domain G-beta repeat protein"/>
    <property type="match status" value="1"/>
</dbReference>
<organism evidence="9 10">
    <name type="scientific">Cephalotrichum gorgonifer</name>
    <dbReference type="NCBI Taxonomy" id="2041049"/>
    <lineage>
        <taxon>Eukaryota</taxon>
        <taxon>Fungi</taxon>
        <taxon>Dikarya</taxon>
        <taxon>Ascomycota</taxon>
        <taxon>Pezizomycotina</taxon>
        <taxon>Sordariomycetes</taxon>
        <taxon>Hypocreomycetidae</taxon>
        <taxon>Microascales</taxon>
        <taxon>Microascaceae</taxon>
        <taxon>Cephalotrichum</taxon>
    </lineage>
</organism>